<feature type="transmembrane region" description="Helical" evidence="1">
    <location>
        <begin position="149"/>
        <end position="175"/>
    </location>
</feature>
<organism evidence="2 5">
    <name type="scientific">Adineta steineri</name>
    <dbReference type="NCBI Taxonomy" id="433720"/>
    <lineage>
        <taxon>Eukaryota</taxon>
        <taxon>Metazoa</taxon>
        <taxon>Spiralia</taxon>
        <taxon>Gnathifera</taxon>
        <taxon>Rotifera</taxon>
        <taxon>Eurotatoria</taxon>
        <taxon>Bdelloidea</taxon>
        <taxon>Adinetida</taxon>
        <taxon>Adinetidae</taxon>
        <taxon>Adineta</taxon>
    </lineage>
</organism>
<evidence type="ECO:0000313" key="5">
    <source>
        <dbReference type="Proteomes" id="UP000663877"/>
    </source>
</evidence>
<protein>
    <submittedName>
        <fullName evidence="2">Uncharacterized protein</fullName>
    </submittedName>
</protein>
<name>A0A813NYE4_9BILA</name>
<sequence>MSKAPISEISRNEVVKYTAQVESTQGVFSMIQQSFTFDFATYQQIDDNDMQTLARRVQDDDLRNLLLQSVLIGNTGAKYTDHNIPGETGFKKTFLAFRKVDGKYDVVYCTATQRTKVDWGKIGASIGLGAAAGGAVGGVALLIPGINIGAAALMLGGAAIGGVTGGAAAGTAAIIQKRDISNVVMGYIGKELSDRNLLRLV</sequence>
<keyword evidence="1" id="KW-1133">Transmembrane helix</keyword>
<proteinExistence type="predicted"/>
<dbReference type="OrthoDB" id="10057696at2759"/>
<gene>
    <name evidence="2" type="ORF">BJG266_LOCUS2167</name>
    <name evidence="3" type="ORF">QVE165_LOCUS33733</name>
</gene>
<dbReference type="AlphaFoldDB" id="A0A813NYE4"/>
<dbReference type="Proteomes" id="UP000663877">
    <property type="component" value="Unassembled WGS sequence"/>
</dbReference>
<keyword evidence="1" id="KW-0472">Membrane</keyword>
<keyword evidence="1" id="KW-0812">Transmembrane</keyword>
<dbReference type="Proteomes" id="UP000663832">
    <property type="component" value="Unassembled WGS sequence"/>
</dbReference>
<feature type="transmembrane region" description="Helical" evidence="1">
    <location>
        <begin position="122"/>
        <end position="143"/>
    </location>
</feature>
<accession>A0A813NYE4</accession>
<dbReference type="EMBL" id="CAJNOM010000311">
    <property type="protein sequence ID" value="CAF1346446.1"/>
    <property type="molecule type" value="Genomic_DNA"/>
</dbReference>
<evidence type="ECO:0000313" key="3">
    <source>
        <dbReference type="EMBL" id="CAF1346446.1"/>
    </source>
</evidence>
<dbReference type="EMBL" id="CAJNOI010000005">
    <property type="protein sequence ID" value="CAF0746375.1"/>
    <property type="molecule type" value="Genomic_DNA"/>
</dbReference>
<evidence type="ECO:0000313" key="4">
    <source>
        <dbReference type="Proteomes" id="UP000663832"/>
    </source>
</evidence>
<evidence type="ECO:0000256" key="1">
    <source>
        <dbReference type="SAM" id="Phobius"/>
    </source>
</evidence>
<reference evidence="2" key="1">
    <citation type="submission" date="2021-02" db="EMBL/GenBank/DDBJ databases">
        <authorList>
            <person name="Nowell W R."/>
        </authorList>
    </citation>
    <scope>NUCLEOTIDE SEQUENCE</scope>
</reference>
<comment type="caution">
    <text evidence="2">The sequence shown here is derived from an EMBL/GenBank/DDBJ whole genome shotgun (WGS) entry which is preliminary data.</text>
</comment>
<evidence type="ECO:0000313" key="2">
    <source>
        <dbReference type="EMBL" id="CAF0746375.1"/>
    </source>
</evidence>
<keyword evidence="4" id="KW-1185">Reference proteome</keyword>